<dbReference type="GO" id="GO:0016301">
    <property type="term" value="F:kinase activity"/>
    <property type="evidence" value="ECO:0007669"/>
    <property type="project" value="UniProtKB-KW"/>
</dbReference>
<dbReference type="InterPro" id="IPR049874">
    <property type="entry name" value="ROK_cs"/>
</dbReference>
<protein>
    <submittedName>
        <fullName evidence="2">Putative NBD/HSP70 family sugar kinase</fullName>
    </submittedName>
</protein>
<organism evidence="2 3">
    <name type="scientific">Aureimonas pseudogalii</name>
    <dbReference type="NCBI Taxonomy" id="1744844"/>
    <lineage>
        <taxon>Bacteria</taxon>
        <taxon>Pseudomonadati</taxon>
        <taxon>Pseudomonadota</taxon>
        <taxon>Alphaproteobacteria</taxon>
        <taxon>Hyphomicrobiales</taxon>
        <taxon>Aurantimonadaceae</taxon>
        <taxon>Aureimonas</taxon>
    </lineage>
</organism>
<dbReference type="InterPro" id="IPR043129">
    <property type="entry name" value="ATPase_NBD"/>
</dbReference>
<dbReference type="Gene3D" id="3.30.420.40">
    <property type="match status" value="2"/>
</dbReference>
<comment type="caution">
    <text evidence="2">The sequence shown here is derived from an EMBL/GenBank/DDBJ whole genome shotgun (WGS) entry which is preliminary data.</text>
</comment>
<keyword evidence="3" id="KW-1185">Reference proteome</keyword>
<name>A0A7W6EAR4_9HYPH</name>
<dbReference type="Pfam" id="PF00480">
    <property type="entry name" value="ROK"/>
    <property type="match status" value="1"/>
</dbReference>
<dbReference type="Gene3D" id="1.10.10.10">
    <property type="entry name" value="Winged helix-like DNA-binding domain superfamily/Winged helix DNA-binding domain"/>
    <property type="match status" value="1"/>
</dbReference>
<keyword evidence="2" id="KW-0808">Transferase</keyword>
<dbReference type="PROSITE" id="PS01125">
    <property type="entry name" value="ROK"/>
    <property type="match status" value="1"/>
</dbReference>
<dbReference type="Proteomes" id="UP000542776">
    <property type="component" value="Unassembled WGS sequence"/>
</dbReference>
<sequence length="406" mass="42704">MSLIAPDLRFDPASLDATGSVLSQLASSPGLSRAELMEAAGLSRVTLAQRLSALAAAGLVREGEETVPSGGRPTRLLGLADDAGCILAADIGEQEVRLAATDLSGVILRRDAIDFRPTDDPEATMERIAAAFEALRQPGDPFVAGIGISLPAPVDHRAGHAVGPSILRGWDHFPVAGWMVERFGAPSFAENDVNLITLHEHLRHHEGDEAFLFVKVGTGIGSGLMTEGRLYRGARGAAGDIGHIQFFDDRAPPLCRCGKLGCLEARAAGWALARDLRSQGFEASNARDVIAHVEDGATEAIALVRAAGRAVGEALSDAVSILNPARIVVGGTLALAGEHLMEGIRELVQERCLPLATRDLVLTASSTPDYACLVGAAICVRERVFSAAGVDRFLGRYGRWFAAQAG</sequence>
<dbReference type="RefSeq" id="WP_183199435.1">
    <property type="nucleotide sequence ID" value="NZ_JACIEK010000003.1"/>
</dbReference>
<accession>A0A7W6EAR4</accession>
<dbReference type="SUPFAM" id="SSF53067">
    <property type="entry name" value="Actin-like ATPase domain"/>
    <property type="match status" value="1"/>
</dbReference>
<evidence type="ECO:0000313" key="2">
    <source>
        <dbReference type="EMBL" id="MBB3997885.1"/>
    </source>
</evidence>
<dbReference type="InterPro" id="IPR036390">
    <property type="entry name" value="WH_DNA-bd_sf"/>
</dbReference>
<dbReference type="PANTHER" id="PTHR18964">
    <property type="entry name" value="ROK (REPRESSOR, ORF, KINASE) FAMILY"/>
    <property type="match status" value="1"/>
</dbReference>
<dbReference type="InterPro" id="IPR000600">
    <property type="entry name" value="ROK"/>
</dbReference>
<reference evidence="2 3" key="1">
    <citation type="submission" date="2020-08" db="EMBL/GenBank/DDBJ databases">
        <title>Genomic Encyclopedia of Type Strains, Phase IV (KMG-IV): sequencing the most valuable type-strain genomes for metagenomic binning, comparative biology and taxonomic classification.</title>
        <authorList>
            <person name="Goeker M."/>
        </authorList>
    </citation>
    <scope>NUCLEOTIDE SEQUENCE [LARGE SCALE GENOMIC DNA]</scope>
    <source>
        <strain evidence="2 3">DSM 102238</strain>
    </source>
</reference>
<gene>
    <name evidence="2" type="ORF">GGR04_001723</name>
</gene>
<evidence type="ECO:0000313" key="3">
    <source>
        <dbReference type="Proteomes" id="UP000542776"/>
    </source>
</evidence>
<dbReference type="PANTHER" id="PTHR18964:SF173">
    <property type="entry name" value="GLUCOKINASE"/>
    <property type="match status" value="1"/>
</dbReference>
<keyword evidence="2" id="KW-0418">Kinase</keyword>
<comment type="similarity">
    <text evidence="1">Belongs to the ROK (NagC/XylR) family.</text>
</comment>
<dbReference type="SUPFAM" id="SSF46785">
    <property type="entry name" value="Winged helix' DNA-binding domain"/>
    <property type="match status" value="1"/>
</dbReference>
<proteinExistence type="inferred from homology"/>
<dbReference type="EMBL" id="JACIEK010000003">
    <property type="protein sequence ID" value="MBB3997885.1"/>
    <property type="molecule type" value="Genomic_DNA"/>
</dbReference>
<evidence type="ECO:0000256" key="1">
    <source>
        <dbReference type="ARBA" id="ARBA00006479"/>
    </source>
</evidence>
<dbReference type="InterPro" id="IPR036388">
    <property type="entry name" value="WH-like_DNA-bd_sf"/>
</dbReference>
<dbReference type="AlphaFoldDB" id="A0A7W6EAR4"/>